<evidence type="ECO:0000313" key="1">
    <source>
        <dbReference type="EMBL" id="EEV18851.1"/>
    </source>
</evidence>
<comment type="caution">
    <text evidence="1">The sequence shown here is derived from an EMBL/GenBank/DDBJ whole genome shotgun (WGS) entry which is preliminary data.</text>
</comment>
<sequence>MKSLILCSALCAVVLGLGGCAGSDKSIILQGDAHDRACAEVYERYKELEAELLAVEDRYANPSVANDYIQAYDEYERTIAYYNKNCATDK</sequence>
<dbReference type="PROSITE" id="PS51257">
    <property type="entry name" value="PROKAR_LIPOPROTEIN"/>
    <property type="match status" value="1"/>
</dbReference>
<keyword evidence="2" id="KW-1185">Reference proteome</keyword>
<evidence type="ECO:0000313" key="2">
    <source>
        <dbReference type="Proteomes" id="UP000005709"/>
    </source>
</evidence>
<dbReference type="RefSeq" id="WP_005869064.1">
    <property type="nucleotide sequence ID" value="NZ_ACYG01000005.1"/>
</dbReference>
<dbReference type="AlphaFoldDB" id="C8PDX8"/>
<reference evidence="1 2" key="1">
    <citation type="submission" date="2009-07" db="EMBL/GenBank/DDBJ databases">
        <authorList>
            <person name="Madupu R."/>
            <person name="Sebastian Y."/>
            <person name="Durkin A.S."/>
            <person name="Torralba M."/>
            <person name="Methe B."/>
            <person name="Sutton G.G."/>
            <person name="Strausberg R.L."/>
            <person name="Nelson K.E."/>
        </authorList>
    </citation>
    <scope>NUCLEOTIDE SEQUENCE [LARGE SCALE GENOMIC DNA]</scope>
    <source>
        <strain evidence="1 2">RM3268</strain>
    </source>
</reference>
<dbReference type="EMBL" id="ACYG01000005">
    <property type="protein sequence ID" value="EEV18851.1"/>
    <property type="molecule type" value="Genomic_DNA"/>
</dbReference>
<name>C8PDX8_9BACT</name>
<gene>
    <name evidence="1" type="ORF">CAMGR0001_2327</name>
</gene>
<dbReference type="Proteomes" id="UP000005709">
    <property type="component" value="Unassembled WGS sequence"/>
</dbReference>
<protein>
    <recommendedName>
        <fullName evidence="3">Lipoprotein</fullName>
    </recommendedName>
</protein>
<organism evidence="1 2">
    <name type="scientific">Campylobacter gracilis RM3268</name>
    <dbReference type="NCBI Taxonomy" id="553220"/>
    <lineage>
        <taxon>Bacteria</taxon>
        <taxon>Pseudomonadati</taxon>
        <taxon>Campylobacterota</taxon>
        <taxon>Epsilonproteobacteria</taxon>
        <taxon>Campylobacterales</taxon>
        <taxon>Campylobacteraceae</taxon>
        <taxon>Campylobacter</taxon>
    </lineage>
</organism>
<proteinExistence type="predicted"/>
<accession>C8PDX8</accession>
<evidence type="ECO:0008006" key="3">
    <source>
        <dbReference type="Google" id="ProtNLM"/>
    </source>
</evidence>